<evidence type="ECO:0000313" key="1">
    <source>
        <dbReference type="EMBL" id="MPC33250.1"/>
    </source>
</evidence>
<dbReference type="Proteomes" id="UP000324222">
    <property type="component" value="Unassembled WGS sequence"/>
</dbReference>
<keyword evidence="2" id="KW-1185">Reference proteome</keyword>
<protein>
    <submittedName>
        <fullName evidence="1">Uncharacterized protein</fullName>
    </submittedName>
</protein>
<reference evidence="1 2" key="1">
    <citation type="submission" date="2019-05" db="EMBL/GenBank/DDBJ databases">
        <title>Another draft genome of Portunus trituberculatus and its Hox gene families provides insights of decapod evolution.</title>
        <authorList>
            <person name="Jeong J.-H."/>
            <person name="Song I."/>
            <person name="Kim S."/>
            <person name="Choi T."/>
            <person name="Kim D."/>
            <person name="Ryu S."/>
            <person name="Kim W."/>
        </authorList>
    </citation>
    <scope>NUCLEOTIDE SEQUENCE [LARGE SCALE GENOMIC DNA]</scope>
    <source>
        <tissue evidence="1">Muscle</tissue>
    </source>
</reference>
<gene>
    <name evidence="1" type="ORF">E2C01_026594</name>
</gene>
<dbReference type="EMBL" id="VSRR010002791">
    <property type="protein sequence ID" value="MPC33250.1"/>
    <property type="molecule type" value="Genomic_DNA"/>
</dbReference>
<evidence type="ECO:0000313" key="2">
    <source>
        <dbReference type="Proteomes" id="UP000324222"/>
    </source>
</evidence>
<sequence length="61" mass="6842">MMAPPTLSSESRTEEWTINASGTDCSCGINHKCLDTSLNSFFINFSNNRGDCCVYVRNDWT</sequence>
<comment type="caution">
    <text evidence="1">The sequence shown here is derived from an EMBL/GenBank/DDBJ whole genome shotgun (WGS) entry which is preliminary data.</text>
</comment>
<dbReference type="AlphaFoldDB" id="A0A5B7EFT1"/>
<name>A0A5B7EFT1_PORTR</name>
<proteinExistence type="predicted"/>
<accession>A0A5B7EFT1</accession>
<organism evidence="1 2">
    <name type="scientific">Portunus trituberculatus</name>
    <name type="common">Swimming crab</name>
    <name type="synonym">Neptunus trituberculatus</name>
    <dbReference type="NCBI Taxonomy" id="210409"/>
    <lineage>
        <taxon>Eukaryota</taxon>
        <taxon>Metazoa</taxon>
        <taxon>Ecdysozoa</taxon>
        <taxon>Arthropoda</taxon>
        <taxon>Crustacea</taxon>
        <taxon>Multicrustacea</taxon>
        <taxon>Malacostraca</taxon>
        <taxon>Eumalacostraca</taxon>
        <taxon>Eucarida</taxon>
        <taxon>Decapoda</taxon>
        <taxon>Pleocyemata</taxon>
        <taxon>Brachyura</taxon>
        <taxon>Eubrachyura</taxon>
        <taxon>Portunoidea</taxon>
        <taxon>Portunidae</taxon>
        <taxon>Portuninae</taxon>
        <taxon>Portunus</taxon>
    </lineage>
</organism>